<keyword evidence="7 10" id="KW-0067">ATP-binding</keyword>
<dbReference type="InterPro" id="IPR050338">
    <property type="entry name" value="DisA"/>
</dbReference>
<dbReference type="EC" id="2.7.7.85" evidence="10"/>
<reference evidence="12 13" key="1">
    <citation type="submission" date="2019-12" db="EMBL/GenBank/DDBJ databases">
        <title>Whole-genome analyses of novel actinobacteria.</title>
        <authorList>
            <person name="Sahin N."/>
            <person name="Saygin H."/>
        </authorList>
    </citation>
    <scope>NUCLEOTIDE SEQUENCE [LARGE SCALE GENOMIC DNA]</scope>
    <source>
        <strain evidence="12 13">KC615</strain>
    </source>
</reference>
<evidence type="ECO:0000256" key="4">
    <source>
        <dbReference type="ARBA" id="ARBA00022692"/>
    </source>
</evidence>
<evidence type="ECO:0000256" key="7">
    <source>
        <dbReference type="ARBA" id="ARBA00022840"/>
    </source>
</evidence>
<comment type="catalytic activity">
    <reaction evidence="1 10">
        <text>2 ATP = 3',3'-c-di-AMP + 2 diphosphate</text>
        <dbReference type="Rhea" id="RHEA:35655"/>
        <dbReference type="ChEBI" id="CHEBI:30616"/>
        <dbReference type="ChEBI" id="CHEBI:33019"/>
        <dbReference type="ChEBI" id="CHEBI:71500"/>
        <dbReference type="EC" id="2.7.7.85"/>
    </reaction>
</comment>
<dbReference type="GO" id="GO:0005524">
    <property type="term" value="F:ATP binding"/>
    <property type="evidence" value="ECO:0007669"/>
    <property type="project" value="UniProtKB-UniRule"/>
</dbReference>
<gene>
    <name evidence="10" type="primary">dacA</name>
    <name evidence="12" type="ORF">GSM42_02925</name>
</gene>
<sequence length="268" mass="29696">MLSSVVKEYMSDLVDILIVSFIFYQLLLLLRGTRAVQLVKGISVVVLLWIISRYFELRTITWLIENLFSVGVIAIIVIFQPEIRRALEQIGRGGFFSRHRVIREEEVNKLVQELAKAVQYLSSNKVGALIVLEQRTGLFDYVRTGVVLNADVSSELIRTIFSTNTPLHDGAIIIQGAKVTAAGCFLPLSESARISKALGTRHRAGLGMSEISDAIVIIVSEETSAVSIAQNGILESNLSNEAFLSHLFQLLKQKPAEGLSKDRREKNG</sequence>
<dbReference type="RefSeq" id="WP_160799851.1">
    <property type="nucleotide sequence ID" value="NZ_WUUL01000002.1"/>
</dbReference>
<dbReference type="SUPFAM" id="SSF143597">
    <property type="entry name" value="YojJ-like"/>
    <property type="match status" value="1"/>
</dbReference>
<comment type="function">
    <text evidence="10">Catalyzes the condensation of 2 ATP molecules into cyclic di-AMP (c-di-AMP), a second messenger used to regulate differing processes in different bacteria.</text>
</comment>
<dbReference type="EMBL" id="WUUL01000002">
    <property type="protein sequence ID" value="MXQ52707.1"/>
    <property type="molecule type" value="Genomic_DNA"/>
</dbReference>
<dbReference type="PANTHER" id="PTHR34185">
    <property type="entry name" value="DIADENYLATE CYCLASE"/>
    <property type="match status" value="1"/>
</dbReference>
<evidence type="ECO:0000256" key="10">
    <source>
        <dbReference type="HAMAP-Rule" id="MF_01499"/>
    </source>
</evidence>
<dbReference type="InterPro" id="IPR036888">
    <property type="entry name" value="DNA_integrity_DisA_N_sf"/>
</dbReference>
<evidence type="ECO:0000313" key="12">
    <source>
        <dbReference type="EMBL" id="MXQ52707.1"/>
    </source>
</evidence>
<evidence type="ECO:0000256" key="9">
    <source>
        <dbReference type="ARBA" id="ARBA00023136"/>
    </source>
</evidence>
<dbReference type="Gene3D" id="3.40.1700.10">
    <property type="entry name" value="DNA integrity scanning protein, DisA, N-terminal domain"/>
    <property type="match status" value="1"/>
</dbReference>
<keyword evidence="2 10" id="KW-1003">Cell membrane</keyword>
<organism evidence="12 13">
    <name type="scientific">Shimazuella alba</name>
    <dbReference type="NCBI Taxonomy" id="2690964"/>
    <lineage>
        <taxon>Bacteria</taxon>
        <taxon>Bacillati</taxon>
        <taxon>Bacillota</taxon>
        <taxon>Bacilli</taxon>
        <taxon>Bacillales</taxon>
        <taxon>Thermoactinomycetaceae</taxon>
        <taxon>Shimazuella</taxon>
    </lineage>
</organism>
<keyword evidence="5 10" id="KW-0548">Nucleotidyltransferase</keyword>
<dbReference type="Pfam" id="PF19293">
    <property type="entry name" value="CdaA_N"/>
    <property type="match status" value="1"/>
</dbReference>
<dbReference type="PIRSF" id="PIRSF004793">
    <property type="entry name" value="UCP004793"/>
    <property type="match status" value="1"/>
</dbReference>
<name>A0A6I4VMM0_9BACL</name>
<dbReference type="HAMAP" id="MF_01499">
    <property type="entry name" value="DacA"/>
    <property type="match status" value="1"/>
</dbReference>
<dbReference type="GO" id="GO:0006171">
    <property type="term" value="P:cAMP biosynthetic process"/>
    <property type="evidence" value="ECO:0007669"/>
    <property type="project" value="InterPro"/>
</dbReference>
<evidence type="ECO:0000313" key="13">
    <source>
        <dbReference type="Proteomes" id="UP000430692"/>
    </source>
</evidence>
<evidence type="ECO:0000256" key="5">
    <source>
        <dbReference type="ARBA" id="ARBA00022695"/>
    </source>
</evidence>
<dbReference type="Pfam" id="PF02457">
    <property type="entry name" value="DAC"/>
    <property type="match status" value="1"/>
</dbReference>
<dbReference type="InterPro" id="IPR045585">
    <property type="entry name" value="CdaA_N"/>
</dbReference>
<feature type="transmembrane region" description="Helical" evidence="10">
    <location>
        <begin position="12"/>
        <end position="30"/>
    </location>
</feature>
<keyword evidence="6 10" id="KW-0547">Nucleotide-binding</keyword>
<feature type="transmembrane region" description="Helical" evidence="10">
    <location>
        <begin position="61"/>
        <end position="79"/>
    </location>
</feature>
<evidence type="ECO:0000256" key="6">
    <source>
        <dbReference type="ARBA" id="ARBA00022741"/>
    </source>
</evidence>
<dbReference type="InterPro" id="IPR014046">
    <property type="entry name" value="C-di-AMP_synthase"/>
</dbReference>
<dbReference type="PANTHER" id="PTHR34185:SF1">
    <property type="entry name" value="DIADENYLATE CYCLASE"/>
    <property type="match status" value="1"/>
</dbReference>
<evidence type="ECO:0000256" key="1">
    <source>
        <dbReference type="ARBA" id="ARBA00000877"/>
    </source>
</evidence>
<feature type="transmembrane region" description="Helical" evidence="10">
    <location>
        <begin position="37"/>
        <end position="55"/>
    </location>
</feature>
<evidence type="ECO:0000259" key="11">
    <source>
        <dbReference type="PROSITE" id="PS51794"/>
    </source>
</evidence>
<evidence type="ECO:0000256" key="8">
    <source>
        <dbReference type="ARBA" id="ARBA00022989"/>
    </source>
</evidence>
<dbReference type="InterPro" id="IPR034701">
    <property type="entry name" value="CdaA"/>
</dbReference>
<dbReference type="InterPro" id="IPR003390">
    <property type="entry name" value="DNA_integrity_scan_DisA_N"/>
</dbReference>
<evidence type="ECO:0000256" key="3">
    <source>
        <dbReference type="ARBA" id="ARBA00022679"/>
    </source>
</evidence>
<proteinExistence type="inferred from homology"/>
<dbReference type="PROSITE" id="PS51794">
    <property type="entry name" value="DAC"/>
    <property type="match status" value="1"/>
</dbReference>
<comment type="subunit">
    <text evidence="10">Probably a homodimer.</text>
</comment>
<dbReference type="FunFam" id="3.40.1700.10:FF:000002">
    <property type="entry name" value="Diadenylate cyclase"/>
    <property type="match status" value="1"/>
</dbReference>
<keyword evidence="9 10" id="KW-0472">Membrane</keyword>
<dbReference type="NCBIfam" id="TIGR00159">
    <property type="entry name" value="diadenylate cyclase CdaA"/>
    <property type="match status" value="1"/>
</dbReference>
<dbReference type="GO" id="GO:0004016">
    <property type="term" value="F:adenylate cyclase activity"/>
    <property type="evidence" value="ECO:0007669"/>
    <property type="project" value="UniProtKB-UniRule"/>
</dbReference>
<dbReference type="AlphaFoldDB" id="A0A6I4VMM0"/>
<evidence type="ECO:0000256" key="2">
    <source>
        <dbReference type="ARBA" id="ARBA00022475"/>
    </source>
</evidence>
<feature type="domain" description="DAC" evidence="11">
    <location>
        <begin position="80"/>
        <end position="240"/>
    </location>
</feature>
<dbReference type="GO" id="GO:0106408">
    <property type="term" value="F:diadenylate cyclase activity"/>
    <property type="evidence" value="ECO:0007669"/>
    <property type="project" value="UniProtKB-EC"/>
</dbReference>
<protein>
    <recommendedName>
        <fullName evidence="10">Diadenylate cyclase</fullName>
        <shortName evidence="10">DAC</shortName>
        <ecNumber evidence="10">2.7.7.85</ecNumber>
    </recommendedName>
    <alternativeName>
        <fullName evidence="10">Cyclic-di-AMP synthase</fullName>
        <shortName evidence="10">c-di-AMP synthase</shortName>
    </alternativeName>
</protein>
<dbReference type="Proteomes" id="UP000430692">
    <property type="component" value="Unassembled WGS sequence"/>
</dbReference>
<comment type="caution">
    <text evidence="10">Lacks conserved residue(s) required for the propagation of feature annotation.</text>
</comment>
<comment type="similarity">
    <text evidence="10">Belongs to the adenylate cyclase family. DacA/CdaA subfamily.</text>
</comment>
<keyword evidence="8 10" id="KW-1133">Transmembrane helix</keyword>
<keyword evidence="13" id="KW-1185">Reference proteome</keyword>
<keyword evidence="4 10" id="KW-0812">Transmembrane</keyword>
<accession>A0A6I4VMM0</accession>
<comment type="caution">
    <text evidence="12">The sequence shown here is derived from an EMBL/GenBank/DDBJ whole genome shotgun (WGS) entry which is preliminary data.</text>
</comment>
<keyword evidence="3 10" id="KW-0808">Transferase</keyword>